<feature type="domain" description="NWD1/2-like winged helix-turn-helix" evidence="6">
    <location>
        <begin position="547"/>
        <end position="669"/>
    </location>
</feature>
<dbReference type="SUPFAM" id="SSF50978">
    <property type="entry name" value="WD40 repeat-like"/>
    <property type="match status" value="2"/>
</dbReference>
<feature type="region of interest" description="Disordered" evidence="4">
    <location>
        <begin position="1"/>
        <end position="34"/>
    </location>
</feature>
<dbReference type="InterPro" id="IPR015943">
    <property type="entry name" value="WD40/YVTN_repeat-like_dom_sf"/>
</dbReference>
<dbReference type="InterPro" id="IPR036322">
    <property type="entry name" value="WD40_repeat_dom_sf"/>
</dbReference>
<feature type="compositionally biased region" description="Polar residues" evidence="4">
    <location>
        <begin position="1522"/>
        <end position="1532"/>
    </location>
</feature>
<reference evidence="8" key="1">
    <citation type="submission" date="2024-02" db="UniProtKB">
        <authorList>
            <consortium name="WormBaseParasite"/>
        </authorList>
    </citation>
    <scope>IDENTIFICATION</scope>
</reference>
<feature type="repeat" description="WD" evidence="3">
    <location>
        <begin position="981"/>
        <end position="1022"/>
    </location>
</feature>
<proteinExistence type="predicted"/>
<evidence type="ECO:0000256" key="5">
    <source>
        <dbReference type="SAM" id="Phobius"/>
    </source>
</evidence>
<accession>A0AAF3FPH3</accession>
<keyword evidence="2" id="KW-0677">Repeat</keyword>
<dbReference type="Pfam" id="PF00400">
    <property type="entry name" value="WD40"/>
    <property type="match status" value="9"/>
</dbReference>
<feature type="repeat" description="WD" evidence="3">
    <location>
        <begin position="1364"/>
        <end position="1405"/>
    </location>
</feature>
<dbReference type="PANTHER" id="PTHR19871:SF38">
    <property type="entry name" value="PROTEIN QUI-1"/>
    <property type="match status" value="1"/>
</dbReference>
<name>A0AAF3FPH3_9BILA</name>
<dbReference type="PROSITE" id="PS50294">
    <property type="entry name" value="WD_REPEATS_REGION"/>
    <property type="match status" value="4"/>
</dbReference>
<dbReference type="WBParaSite" id="MBELARI_LOCUS8889">
    <property type="protein sequence ID" value="MBELARI_LOCUS8889"/>
    <property type="gene ID" value="MBELARI_LOCUS8889"/>
</dbReference>
<dbReference type="PANTHER" id="PTHR19871">
    <property type="entry name" value="BETA TRANSDUCIN-RELATED PROTEIN"/>
    <property type="match status" value="1"/>
</dbReference>
<dbReference type="Proteomes" id="UP000887575">
    <property type="component" value="Unassembled WGS sequence"/>
</dbReference>
<organism evidence="7 8">
    <name type="scientific">Mesorhabditis belari</name>
    <dbReference type="NCBI Taxonomy" id="2138241"/>
    <lineage>
        <taxon>Eukaryota</taxon>
        <taxon>Metazoa</taxon>
        <taxon>Ecdysozoa</taxon>
        <taxon>Nematoda</taxon>
        <taxon>Chromadorea</taxon>
        <taxon>Rhabditida</taxon>
        <taxon>Rhabditina</taxon>
        <taxon>Rhabditomorpha</taxon>
        <taxon>Rhabditoidea</taxon>
        <taxon>Rhabditidae</taxon>
        <taxon>Mesorhabditinae</taxon>
        <taxon>Mesorhabditis</taxon>
    </lineage>
</organism>
<dbReference type="SMART" id="SM00320">
    <property type="entry name" value="WD40"/>
    <property type="match status" value="12"/>
</dbReference>
<evidence type="ECO:0000313" key="7">
    <source>
        <dbReference type="Proteomes" id="UP000887575"/>
    </source>
</evidence>
<feature type="repeat" description="WD" evidence="3">
    <location>
        <begin position="1322"/>
        <end position="1363"/>
    </location>
</feature>
<dbReference type="Gene3D" id="3.40.50.300">
    <property type="entry name" value="P-loop containing nucleotide triphosphate hydrolases"/>
    <property type="match status" value="1"/>
</dbReference>
<sequence length="1691" mass="188112">MFRSGAESRTGASAGASSGTTQGTSGVAKGAPDPVDDSPVHCRVLFVYNSHNEWPLERRLVWNEVLPELQNYAFHCGIDLEMADTLTDQQKVTAQVHRNTLRAMEDPNTVVVLLIGDKYGDGGLPLELRKEEFDAIREAVFEHNQDVKYLEKYYILDRTRNPEEYRLKADLDDPKVVKKLLALMQKGAETAFQEGSINQIAPHRQQRFFWSFLHSILYESNQIDKHRVCYILRKFEGAVQDKNNEPIKNDLSAQVDAAAVLAFTLQADGGEVKNFFSGRDADKYRDNFSRQLLERLKQCVMKFAPTRLPSSSLLSIAIYENFTHIRHLRDRLKRQWQPRKSIDAKIEELTKDMLPGAYMIQGPEMCGKTQTLLRIFELTEDKTAYRIVLFTGLTYSSTFAHELWRTVCILLCNLSGKDPKPLFSVFKFSDLITQLHSLLEKLDRPLFLFIDDVHQIKFGRLLSVMDRRPKSAPSNLVLFMTASNVGTVTPVFLTSQTVNLDPPTEGEITDIVKKRLTTNSRKLSTDQLGTIKQYLTGGEKNVTVGLMLVEEILLRGNGVMKGGIEGRLERIEGELGAAPVTCVCRYLSVSSHGLTRLELQDVLSANRSLLQTIGSPVSFPPFLLDSILEALGSLLSTIYINGRIIYHFSHSSIWNVVRHRYLTASTELKAAHGDLADIFADLLTEIDGISPRAALQYQVFPQLLKRDNGSINMRKVRNLWYHLLHTGNMDALKELALCQFDYLDATVRSCGISHLLTMYEECVLQVLHHDIQVLCEQVLLPALETVVKDNEQLAAEVIGRLRYTRAENSHFLNTMVEQAMAWVDTYSKQPLLVPLTCWIPPPQMKQVLSFRLKDWKSAVTLATPTENHQHLLTTGNLSQPGLIYMYHIASQILITTFKGHTATVTSLTTSRDGIFFVSTSHDKTVRQWSFANGECSRVMKHHTAKVMCSILSSDDKLLITGSADSSAKVILVESGEVVRSFGEHTGSVVSLQLTSNDQLLITGSGDFVVQVWDMHSGRLVNRMGGLMAPVTCIAITSNDAFVAVACEDETLRIFGTVNCQELHELSGHESKVNALACANDDCQLYAATKSKIYCYDLHTGQIVEIMDCEEKSPVTSLKITSDNYFLISGCGCAISVWNVRERIHDSVDALQADEEGFVTAIAMSNDEKIAACGTHNGIVALWDLDICQCITTVVQNKNVSISAIAFTIDSSCLLSANKDGHILVLDSAHGNVLRNCNYHQTEVISICCLENGRAVTCDKSGLLKMWDVFADEGESEELSANGVLPPIYVPPSGRIMIGHVPNTKKEMKIWTFGDNALAIKNKVQHNEEITCFCATSMGSLVVTGSTDQSLKIWQIDSGFLTQVLVGHEDVVTCCALSDDEHVVVSGARDHKVVLWSVQTGDPMRTVLTGSAVTAVAITADGSVAFSADEAGWIEAWFVDKGTLLSSFNAHRPIKSLSRSFDANRVIAHLLKCAQLPILCLHNTPAGPHLAKERRRSARAHSISSVGSNLSESKKDSMANIVVPSTSNGSTTPKPIPPRPTFDKLERSKSRTSLVEKDRSTALPAQVAAPAQKSKICMYNEERTDEEPYLFVDISLFFIHSLLRPSSISSGITMNLWTNQTLAWYDFFTPFVAFLWYLFITWFLSITIIQNFFIGDTPPKQPPFGTCCGCCNFGARIRHLVSKNQQSLKGEQ</sequence>
<evidence type="ECO:0000313" key="8">
    <source>
        <dbReference type="WBParaSite" id="MBELARI_LOCUS8889"/>
    </source>
</evidence>
<dbReference type="Pfam" id="PF25469">
    <property type="entry name" value="WHD_NWD1"/>
    <property type="match status" value="1"/>
</dbReference>
<evidence type="ECO:0000256" key="1">
    <source>
        <dbReference type="ARBA" id="ARBA00022574"/>
    </source>
</evidence>
<dbReference type="Gene3D" id="2.130.10.10">
    <property type="entry name" value="YVTN repeat-like/Quinoprotein amine dehydrogenase"/>
    <property type="match status" value="4"/>
</dbReference>
<keyword evidence="1 3" id="KW-0853">WD repeat</keyword>
<evidence type="ECO:0000256" key="4">
    <source>
        <dbReference type="SAM" id="MobiDB-lite"/>
    </source>
</evidence>
<evidence type="ECO:0000259" key="6">
    <source>
        <dbReference type="Pfam" id="PF25469"/>
    </source>
</evidence>
<dbReference type="InterPro" id="IPR027417">
    <property type="entry name" value="P-loop_NTPase"/>
</dbReference>
<dbReference type="PROSITE" id="PS00678">
    <property type="entry name" value="WD_REPEATS_1"/>
    <property type="match status" value="1"/>
</dbReference>
<keyword evidence="5" id="KW-1133">Transmembrane helix</keyword>
<dbReference type="InterPro" id="IPR052752">
    <property type="entry name" value="NACHT-WD_repeat"/>
</dbReference>
<feature type="repeat" description="WD" evidence="3">
    <location>
        <begin position="897"/>
        <end position="938"/>
    </location>
</feature>
<feature type="compositionally biased region" description="Low complexity" evidence="4">
    <location>
        <begin position="1"/>
        <end position="26"/>
    </location>
</feature>
<protein>
    <recommendedName>
        <fullName evidence="6">NWD1/2-like winged helix-turn-helix domain-containing protein</fullName>
    </recommendedName>
</protein>
<feature type="transmembrane region" description="Helical" evidence="5">
    <location>
        <begin position="1633"/>
        <end position="1653"/>
    </location>
</feature>
<dbReference type="SUPFAM" id="SSF52540">
    <property type="entry name" value="P-loop containing nucleoside triphosphate hydrolases"/>
    <property type="match status" value="1"/>
</dbReference>
<dbReference type="InterPro" id="IPR001680">
    <property type="entry name" value="WD40_rpt"/>
</dbReference>
<dbReference type="PROSITE" id="PS50082">
    <property type="entry name" value="WD_REPEATS_2"/>
    <property type="match status" value="5"/>
</dbReference>
<keyword evidence="5" id="KW-0812">Transmembrane</keyword>
<feature type="region of interest" description="Disordered" evidence="4">
    <location>
        <begin position="1490"/>
        <end position="1547"/>
    </location>
</feature>
<evidence type="ECO:0000256" key="3">
    <source>
        <dbReference type="PROSITE-ProRule" id="PRU00221"/>
    </source>
</evidence>
<dbReference type="InterPro" id="IPR057588">
    <property type="entry name" value="NWD1/2-like_WH"/>
</dbReference>
<dbReference type="CDD" id="cd00200">
    <property type="entry name" value="WD40"/>
    <property type="match status" value="1"/>
</dbReference>
<evidence type="ECO:0000256" key="2">
    <source>
        <dbReference type="ARBA" id="ARBA00022737"/>
    </source>
</evidence>
<keyword evidence="7" id="KW-1185">Reference proteome</keyword>
<dbReference type="InterPro" id="IPR019775">
    <property type="entry name" value="WD40_repeat_CS"/>
</dbReference>
<feature type="repeat" description="WD" evidence="3">
    <location>
        <begin position="939"/>
        <end position="980"/>
    </location>
</feature>
<keyword evidence="5" id="KW-0472">Membrane</keyword>